<reference evidence="1 2" key="1">
    <citation type="journal article" date="2005" name="Nature">
        <title>Initial sequence of the chimpanzee genome and comparison with the human genome.</title>
        <authorList>
            <consortium name="Chimpanzee sequencing and analysis consortium"/>
        </authorList>
    </citation>
    <scope>NUCLEOTIDE SEQUENCE [LARGE SCALE GENOMIC DNA]</scope>
</reference>
<dbReference type="GeneTree" id="ENSGT00910000147923"/>
<protein>
    <submittedName>
        <fullName evidence="1">Uncharacterized protein</fullName>
    </submittedName>
</protein>
<dbReference type="EMBL" id="AACZ04032635">
    <property type="status" value="NOT_ANNOTATED_CDS"/>
    <property type="molecule type" value="Genomic_DNA"/>
</dbReference>
<dbReference type="InParanoid" id="A0A2I3S3F1"/>
<dbReference type="Bgee" id="ENSPTRG00000046561">
    <property type="expression patterns" value="Expressed in superior frontal gyrus and 13 other cell types or tissues"/>
</dbReference>
<proteinExistence type="predicted"/>
<name>A0A2I3S3F1_PANTR</name>
<reference evidence="1" key="3">
    <citation type="submission" date="2025-09" db="UniProtKB">
        <authorList>
            <consortium name="Ensembl"/>
        </authorList>
    </citation>
    <scope>IDENTIFICATION</scope>
</reference>
<dbReference type="Proteomes" id="UP000002277">
    <property type="component" value="Chromosome 11"/>
</dbReference>
<dbReference type="Ensembl" id="ENSPTRT00000094145.1">
    <property type="protein sequence ID" value="ENSPTRP00000071531.1"/>
    <property type="gene ID" value="ENSPTRG00000046561.1"/>
</dbReference>
<keyword evidence="2" id="KW-1185">Reference proteome</keyword>
<accession>A0A2I3S3F1</accession>
<dbReference type="AlphaFoldDB" id="A0A2I3S3F1"/>
<reference evidence="1" key="2">
    <citation type="submission" date="2025-08" db="UniProtKB">
        <authorList>
            <consortium name="Ensembl"/>
        </authorList>
    </citation>
    <scope>IDENTIFICATION</scope>
</reference>
<dbReference type="OMA" id="QICHFSI"/>
<sequence>KNDVLLGKKKKKKNSLCFKTWLINFFKEFFFPKKRSNKMSFLKEAYFIPTSVSIWDAREQRVRHLQSPVSNALLFLFRVLQICHFSIIWG</sequence>
<evidence type="ECO:0000313" key="2">
    <source>
        <dbReference type="Proteomes" id="UP000002277"/>
    </source>
</evidence>
<evidence type="ECO:0000313" key="1">
    <source>
        <dbReference type="Ensembl" id="ENSPTRP00000071531.1"/>
    </source>
</evidence>
<organism evidence="1 2">
    <name type="scientific">Pan troglodytes</name>
    <name type="common">Chimpanzee</name>
    <dbReference type="NCBI Taxonomy" id="9598"/>
    <lineage>
        <taxon>Eukaryota</taxon>
        <taxon>Metazoa</taxon>
        <taxon>Chordata</taxon>
        <taxon>Craniata</taxon>
        <taxon>Vertebrata</taxon>
        <taxon>Euteleostomi</taxon>
        <taxon>Mammalia</taxon>
        <taxon>Eutheria</taxon>
        <taxon>Euarchontoglires</taxon>
        <taxon>Primates</taxon>
        <taxon>Haplorrhini</taxon>
        <taxon>Catarrhini</taxon>
        <taxon>Hominidae</taxon>
        <taxon>Pan</taxon>
    </lineage>
</organism>